<proteinExistence type="predicted"/>
<dbReference type="OrthoDB" id="76224at2759"/>
<dbReference type="AlphaFoldDB" id="A0A0D7A6L1"/>
<evidence type="ECO:0000256" key="1">
    <source>
        <dbReference type="SAM" id="MobiDB-lite"/>
    </source>
</evidence>
<keyword evidence="3" id="KW-1185">Reference proteome</keyword>
<dbReference type="Gene3D" id="6.20.250.70">
    <property type="match status" value="1"/>
</dbReference>
<feature type="compositionally biased region" description="Basic and acidic residues" evidence="1">
    <location>
        <begin position="28"/>
        <end position="38"/>
    </location>
</feature>
<dbReference type="Pfam" id="PF08208">
    <property type="entry name" value="RNA_polI_A34"/>
    <property type="match status" value="1"/>
</dbReference>
<gene>
    <name evidence="2" type="ORF">FISHEDRAFT_66462</name>
</gene>
<dbReference type="InterPro" id="IPR013240">
    <property type="entry name" value="DNA-dir_RNA_pol1_su_RPA34"/>
</dbReference>
<reference evidence="2 3" key="1">
    <citation type="journal article" date="2015" name="Fungal Genet. Biol.">
        <title>Evolution of novel wood decay mechanisms in Agaricales revealed by the genome sequences of Fistulina hepatica and Cylindrobasidium torrendii.</title>
        <authorList>
            <person name="Floudas D."/>
            <person name="Held B.W."/>
            <person name="Riley R."/>
            <person name="Nagy L.G."/>
            <person name="Koehler G."/>
            <person name="Ransdell A.S."/>
            <person name="Younus H."/>
            <person name="Chow J."/>
            <person name="Chiniquy J."/>
            <person name="Lipzen A."/>
            <person name="Tritt A."/>
            <person name="Sun H."/>
            <person name="Haridas S."/>
            <person name="LaButti K."/>
            <person name="Ohm R.A."/>
            <person name="Kues U."/>
            <person name="Blanchette R.A."/>
            <person name="Grigoriev I.V."/>
            <person name="Minto R.E."/>
            <person name="Hibbett D.S."/>
        </authorList>
    </citation>
    <scope>NUCLEOTIDE SEQUENCE [LARGE SCALE GENOMIC DNA]</scope>
    <source>
        <strain evidence="2 3">ATCC 64428</strain>
    </source>
</reference>
<feature type="region of interest" description="Disordered" evidence="1">
    <location>
        <begin position="1"/>
        <end position="53"/>
    </location>
</feature>
<dbReference type="Proteomes" id="UP000054144">
    <property type="component" value="Unassembled WGS sequence"/>
</dbReference>
<dbReference type="EMBL" id="KN882032">
    <property type="protein sequence ID" value="KIY46443.1"/>
    <property type="molecule type" value="Genomic_DNA"/>
</dbReference>
<protein>
    <submittedName>
        <fullName evidence="2">Uncharacterized protein</fullName>
    </submittedName>
</protein>
<evidence type="ECO:0000313" key="2">
    <source>
        <dbReference type="EMBL" id="KIY46443.1"/>
    </source>
</evidence>
<accession>A0A0D7A6L1</accession>
<feature type="region of interest" description="Disordered" evidence="1">
    <location>
        <begin position="242"/>
        <end position="317"/>
    </location>
</feature>
<organism evidence="2 3">
    <name type="scientific">Fistulina hepatica ATCC 64428</name>
    <dbReference type="NCBI Taxonomy" id="1128425"/>
    <lineage>
        <taxon>Eukaryota</taxon>
        <taxon>Fungi</taxon>
        <taxon>Dikarya</taxon>
        <taxon>Basidiomycota</taxon>
        <taxon>Agaricomycotina</taxon>
        <taxon>Agaricomycetes</taxon>
        <taxon>Agaricomycetidae</taxon>
        <taxon>Agaricales</taxon>
        <taxon>Fistulinaceae</taxon>
        <taxon>Fistulina</taxon>
    </lineage>
</organism>
<feature type="compositionally biased region" description="Basic residues" evidence="1">
    <location>
        <begin position="307"/>
        <end position="317"/>
    </location>
</feature>
<dbReference type="GO" id="GO:0006360">
    <property type="term" value="P:transcription by RNA polymerase I"/>
    <property type="evidence" value="ECO:0007669"/>
    <property type="project" value="InterPro"/>
</dbReference>
<sequence length="317" mass="34756">MSSDTSSRQSSPSTSSPPKQKSKQSASNERRLETDRDSTVQILRNEGDDPNWAYVPPSWASPIDNTSVDVGDFDWSSVNKNDNAELWLIRIPEGVKPHVLEAKTIRLPNSHQSTRVGTISRKRTTYDIWSIGSDVGVEDDDVRLLSGEEITSLSCLLPRKSKKGKLYLAPKPVARHLVLSAQPARSATLLPDATTYQNPPRHAYPQELLTHVFVPYGALSSDAERAADTGVEDADVEMAAVDVPLAKSPRKSKEKRVGNNGAEKKTKKRRMEDAMDSGDGEKKAKAKKRKTAATAAIAEGGGEALLLRKHKKHKVSE</sequence>
<feature type="compositionally biased region" description="Low complexity" evidence="1">
    <location>
        <begin position="1"/>
        <end position="27"/>
    </location>
</feature>
<evidence type="ECO:0000313" key="3">
    <source>
        <dbReference type="Proteomes" id="UP000054144"/>
    </source>
</evidence>
<name>A0A0D7A6L1_9AGAR</name>